<keyword evidence="1 3" id="KW-0863">Zinc-finger</keyword>
<dbReference type="GO" id="GO:0008270">
    <property type="term" value="F:zinc ion binding"/>
    <property type="evidence" value="ECO:0007669"/>
    <property type="project" value="UniProtKB-KW"/>
</dbReference>
<keyword evidence="7" id="KW-1185">Reference proteome</keyword>
<dbReference type="SMART" id="SM00184">
    <property type="entry name" value="RING"/>
    <property type="match status" value="1"/>
</dbReference>
<dbReference type="InterPro" id="IPR001841">
    <property type="entry name" value="Znf_RING"/>
</dbReference>
<feature type="compositionally biased region" description="Pro residues" evidence="4">
    <location>
        <begin position="508"/>
        <end position="520"/>
    </location>
</feature>
<evidence type="ECO:0000313" key="7">
    <source>
        <dbReference type="Proteomes" id="UP000475862"/>
    </source>
</evidence>
<dbReference type="EMBL" id="VYZN01000011">
    <property type="protein sequence ID" value="KAE9542372.1"/>
    <property type="molecule type" value="Genomic_DNA"/>
</dbReference>
<sequence>MESMGYVYRNTETRPNGLRLYVCAVIGCYATAKQTINGNVTLMKPHTHLTPNRCVEGDNTNAYLIETLAFKAALKAKVNSGYGRLIDIYRSEAIRYPMGAANYPWTTACSLMTRMRRTGFPAQPNTLIELDSLFRNGLLERFCVNGHNMYRGYVASENGKAHLVFACHTLVELVLRLNPTNMYVDQTFRIVPPNPKLVQLITFHFEIEICNFPTIYCFMEDESPSSYRSLICFIKDMVLPGYCPRNIFSDINLNLISPLGYYYPTAYLDCTWFQHNQNLYEQMIKFGYSNLIMNSGIAFRCLKMLMVLPLLPPNKIEVGFEEVKAYASRMQVHMPRIFDYYNWHWLHLIGSNTISVYLKPTRTINNIEVFHKKFNRTFRNMPTVWTFLSGIYNLNSAYAAEADRLCSGGFPTKSFRCQLLYNNSKIKTHTQRLMTGELPIKDFILLCSEVLNGYEEHLRSWTIKMSMNNAFNNAVNGESSDSDVEANYDDFETFDNAVRGNLEQVQQQPPPPSPPPPPPSQQQQQQQQQQQYEHPQQQHQQQQYESEDLADIMDHEVDSPASSESNDQPSRIFGYCMVCLTTKRERKYLILPCGHSWICQKCRDKDLTTCPYCREDIKCFIRVLETTV</sequence>
<evidence type="ECO:0000256" key="4">
    <source>
        <dbReference type="SAM" id="MobiDB-lite"/>
    </source>
</evidence>
<dbReference type="Gene3D" id="3.30.40.10">
    <property type="entry name" value="Zinc/RING finger domain, C3HC4 (zinc finger)"/>
    <property type="match status" value="1"/>
</dbReference>
<dbReference type="Proteomes" id="UP000475862">
    <property type="component" value="Unassembled WGS sequence"/>
</dbReference>
<reference evidence="6 7" key="1">
    <citation type="submission" date="2019-08" db="EMBL/GenBank/DDBJ databases">
        <title>The genome of the soybean aphid Biotype 1, its phylome, world population structure and adaptation to the North American continent.</title>
        <authorList>
            <person name="Giordano R."/>
            <person name="Donthu R.K."/>
            <person name="Hernandez A.G."/>
            <person name="Wright C.L."/>
            <person name="Zimin A.V."/>
        </authorList>
    </citation>
    <scope>NUCLEOTIDE SEQUENCE [LARGE SCALE GENOMIC DNA]</scope>
    <source>
        <tissue evidence="6">Whole aphids</tissue>
    </source>
</reference>
<gene>
    <name evidence="6" type="ORF">AGLY_003499</name>
</gene>
<dbReference type="PROSITE" id="PS50089">
    <property type="entry name" value="ZF_RING_2"/>
    <property type="match status" value="1"/>
</dbReference>
<protein>
    <recommendedName>
        <fullName evidence="5">RING-type domain-containing protein</fullName>
    </recommendedName>
</protein>
<feature type="compositionally biased region" description="Low complexity" evidence="4">
    <location>
        <begin position="521"/>
        <end position="544"/>
    </location>
</feature>
<evidence type="ECO:0000313" key="6">
    <source>
        <dbReference type="EMBL" id="KAE9542372.1"/>
    </source>
</evidence>
<proteinExistence type="predicted"/>
<keyword evidence="2" id="KW-0862">Zinc</keyword>
<evidence type="ECO:0000259" key="5">
    <source>
        <dbReference type="PROSITE" id="PS50089"/>
    </source>
</evidence>
<dbReference type="InterPro" id="IPR013083">
    <property type="entry name" value="Znf_RING/FYVE/PHD"/>
</dbReference>
<evidence type="ECO:0000256" key="3">
    <source>
        <dbReference type="PROSITE-ProRule" id="PRU00175"/>
    </source>
</evidence>
<comment type="caution">
    <text evidence="6">The sequence shown here is derived from an EMBL/GenBank/DDBJ whole genome shotgun (WGS) entry which is preliminary data.</text>
</comment>
<dbReference type="Pfam" id="PF13920">
    <property type="entry name" value="zf-C3HC4_3"/>
    <property type="match status" value="1"/>
</dbReference>
<organism evidence="6 7">
    <name type="scientific">Aphis glycines</name>
    <name type="common">Soybean aphid</name>
    <dbReference type="NCBI Taxonomy" id="307491"/>
    <lineage>
        <taxon>Eukaryota</taxon>
        <taxon>Metazoa</taxon>
        <taxon>Ecdysozoa</taxon>
        <taxon>Arthropoda</taxon>
        <taxon>Hexapoda</taxon>
        <taxon>Insecta</taxon>
        <taxon>Pterygota</taxon>
        <taxon>Neoptera</taxon>
        <taxon>Paraneoptera</taxon>
        <taxon>Hemiptera</taxon>
        <taxon>Sternorrhyncha</taxon>
        <taxon>Aphidomorpha</taxon>
        <taxon>Aphidoidea</taxon>
        <taxon>Aphididae</taxon>
        <taxon>Aphidini</taxon>
        <taxon>Aphis</taxon>
        <taxon>Aphis</taxon>
    </lineage>
</organism>
<evidence type="ECO:0000256" key="1">
    <source>
        <dbReference type="ARBA" id="ARBA00022771"/>
    </source>
</evidence>
<dbReference type="OrthoDB" id="6580756at2759"/>
<feature type="domain" description="RING-type" evidence="5">
    <location>
        <begin position="576"/>
        <end position="614"/>
    </location>
</feature>
<name>A0A6G0U258_APHGL</name>
<evidence type="ECO:0000256" key="2">
    <source>
        <dbReference type="ARBA" id="ARBA00022833"/>
    </source>
</evidence>
<dbReference type="AlphaFoldDB" id="A0A6G0U258"/>
<dbReference type="SUPFAM" id="SSF57850">
    <property type="entry name" value="RING/U-box"/>
    <property type="match status" value="1"/>
</dbReference>
<feature type="region of interest" description="Disordered" evidence="4">
    <location>
        <begin position="504"/>
        <end position="545"/>
    </location>
</feature>
<keyword evidence="1 3" id="KW-0479">Metal-binding</keyword>
<accession>A0A6G0U258</accession>